<sequence length="306" mass="35403">MLLLLFQSWTRHLSGKILDVSIIKDLPLRRGQIWVPQRMRVPRKCSDRCYINRVLPVLVKKHAVQINKFDYRLANKLDTDLQKLRCRVNYHALKFADPILEMGLNLICLHSRDAITVEGIRRGQNCERYGGGGKLYIAATRIKRGGKEDALLLLKKRYFGHKPTIRPNAKKLNRVFLNRNNTTSEEFASKVCTFQRGFMGEPKETEREMADLEDGDDEDSPPGEVSLSRSQVEALPNGTSTDYDPFISEERVGRVAFRLRKEQRLPFKSNADRFFLEVFCLRVIGELIFGQELEIMVAWRPRIHDA</sequence>
<keyword evidence="4" id="KW-0294">Fucose metabolism</keyword>
<feature type="compositionally biased region" description="Acidic residues" evidence="7">
    <location>
        <begin position="211"/>
        <end position="221"/>
    </location>
</feature>
<evidence type="ECO:0000256" key="7">
    <source>
        <dbReference type="SAM" id="MobiDB-lite"/>
    </source>
</evidence>
<name>A0A9Q1MJB1_9SOLA</name>
<gene>
    <name evidence="8" type="ORF">K7X08_027498</name>
</gene>
<dbReference type="PANTHER" id="PTHR31818">
    <property type="entry name" value="O-FUCOSYLTRANSFERASE 16"/>
    <property type="match status" value="1"/>
</dbReference>
<dbReference type="GO" id="GO:0016757">
    <property type="term" value="F:glycosyltransferase activity"/>
    <property type="evidence" value="ECO:0007669"/>
    <property type="project" value="UniProtKB-KW"/>
</dbReference>
<feature type="region of interest" description="Disordered" evidence="7">
    <location>
        <begin position="203"/>
        <end position="243"/>
    </location>
</feature>
<evidence type="ECO:0000256" key="6">
    <source>
        <dbReference type="ARBA" id="ARBA00030350"/>
    </source>
</evidence>
<reference evidence="9" key="1">
    <citation type="journal article" date="2023" name="Proc. Natl. Acad. Sci. U.S.A.">
        <title>Genomic and structural basis for evolution of tropane alkaloid biosynthesis.</title>
        <authorList>
            <person name="Wanga Y.-J."/>
            <person name="Taina T."/>
            <person name="Yua J.-Y."/>
            <person name="Lia J."/>
            <person name="Xua B."/>
            <person name="Chenc J."/>
            <person name="D'Auriad J.C."/>
            <person name="Huanga J.-P."/>
            <person name="Huanga S.-X."/>
        </authorList>
    </citation>
    <scope>NUCLEOTIDE SEQUENCE [LARGE SCALE GENOMIC DNA]</scope>
    <source>
        <strain evidence="9">cv. KIB-2019</strain>
    </source>
</reference>
<accession>A0A9Q1MJB1</accession>
<evidence type="ECO:0000256" key="1">
    <source>
        <dbReference type="ARBA" id="ARBA00007737"/>
    </source>
</evidence>
<keyword evidence="2" id="KW-0328">Glycosyltransferase</keyword>
<keyword evidence="9" id="KW-1185">Reference proteome</keyword>
<evidence type="ECO:0000313" key="9">
    <source>
        <dbReference type="Proteomes" id="UP001152561"/>
    </source>
</evidence>
<dbReference type="AlphaFoldDB" id="A0A9Q1MJB1"/>
<evidence type="ECO:0000256" key="3">
    <source>
        <dbReference type="ARBA" id="ARBA00022679"/>
    </source>
</evidence>
<proteinExistence type="inferred from homology"/>
<dbReference type="Pfam" id="PF10250">
    <property type="entry name" value="O-FucT"/>
    <property type="match status" value="1"/>
</dbReference>
<dbReference type="GO" id="GO:0006004">
    <property type="term" value="P:fucose metabolic process"/>
    <property type="evidence" value="ECO:0007669"/>
    <property type="project" value="UniProtKB-KW"/>
</dbReference>
<dbReference type="PANTHER" id="PTHR31818:SF27">
    <property type="entry name" value="O-FUCOSYLTRANSFERASE FAMILY PROTEIN"/>
    <property type="match status" value="1"/>
</dbReference>
<dbReference type="Proteomes" id="UP001152561">
    <property type="component" value="Unassembled WGS sequence"/>
</dbReference>
<comment type="similarity">
    <text evidence="1">Belongs to the glycosyltransferase GT106 family.</text>
</comment>
<dbReference type="OrthoDB" id="1882547at2759"/>
<evidence type="ECO:0000256" key="5">
    <source>
        <dbReference type="ARBA" id="ARBA00023277"/>
    </source>
</evidence>
<keyword evidence="3" id="KW-0808">Transferase</keyword>
<evidence type="ECO:0000313" key="8">
    <source>
        <dbReference type="EMBL" id="KAJ8561308.1"/>
    </source>
</evidence>
<keyword evidence="5" id="KW-0119">Carbohydrate metabolism</keyword>
<evidence type="ECO:0000256" key="4">
    <source>
        <dbReference type="ARBA" id="ARBA00023253"/>
    </source>
</evidence>
<dbReference type="InterPro" id="IPR019378">
    <property type="entry name" value="GDP-Fuc_O-FucTrfase"/>
</dbReference>
<evidence type="ECO:0000256" key="2">
    <source>
        <dbReference type="ARBA" id="ARBA00022676"/>
    </source>
</evidence>
<feature type="compositionally biased region" description="Polar residues" evidence="7">
    <location>
        <begin position="227"/>
        <end position="242"/>
    </location>
</feature>
<comment type="caution">
    <text evidence="8">The sequence shown here is derived from an EMBL/GenBank/DDBJ whole genome shotgun (WGS) entry which is preliminary data.</text>
</comment>
<organism evidence="8 9">
    <name type="scientific">Anisodus acutangulus</name>
    <dbReference type="NCBI Taxonomy" id="402998"/>
    <lineage>
        <taxon>Eukaryota</taxon>
        <taxon>Viridiplantae</taxon>
        <taxon>Streptophyta</taxon>
        <taxon>Embryophyta</taxon>
        <taxon>Tracheophyta</taxon>
        <taxon>Spermatophyta</taxon>
        <taxon>Magnoliopsida</taxon>
        <taxon>eudicotyledons</taxon>
        <taxon>Gunneridae</taxon>
        <taxon>Pentapetalae</taxon>
        <taxon>asterids</taxon>
        <taxon>lamiids</taxon>
        <taxon>Solanales</taxon>
        <taxon>Solanaceae</taxon>
        <taxon>Solanoideae</taxon>
        <taxon>Hyoscyameae</taxon>
        <taxon>Anisodus</taxon>
    </lineage>
</organism>
<protein>
    <recommendedName>
        <fullName evidence="6">O-fucosyltransferase family protein</fullName>
    </recommendedName>
</protein>
<dbReference type="EMBL" id="JAJAGQ010000006">
    <property type="protein sequence ID" value="KAJ8561308.1"/>
    <property type="molecule type" value="Genomic_DNA"/>
</dbReference>